<dbReference type="GeneID" id="29937913"/>
<dbReference type="Gene3D" id="3.40.50.1820">
    <property type="entry name" value="alpha/beta hydrolase"/>
    <property type="match status" value="2"/>
</dbReference>
<keyword evidence="1" id="KW-0378">Hydrolase</keyword>
<reference evidence="3 4" key="1">
    <citation type="journal article" date="2014" name="Genome Announc.">
        <title>Complete Genome of Rhodococcus pyridinivorans SB3094, a Methyl-Ethyl-Ketone-Degrading Bacterium Used for Bioaugmentation.</title>
        <authorList>
            <person name="Dueholm M.S."/>
            <person name="Albertsen M."/>
            <person name="D'Imperio S."/>
            <person name="Tale V.P."/>
            <person name="Lewis D."/>
            <person name="Nielsen P.H."/>
            <person name="Nielsen J.L."/>
        </authorList>
    </citation>
    <scope>NUCLEOTIDE SEQUENCE [LARGE SCALE GENOMIC DNA]</scope>
    <source>
        <strain evidence="3 4">SB3094</strain>
    </source>
</reference>
<dbReference type="AlphaFoldDB" id="V9XK53"/>
<dbReference type="KEGG" id="rpy:Y013_16305"/>
<dbReference type="InterPro" id="IPR000073">
    <property type="entry name" value="AB_hydrolase_1"/>
</dbReference>
<dbReference type="HOGENOM" id="CLU_1546432_0_0_11"/>
<gene>
    <name evidence="3" type="ORF">Y013_16305</name>
</gene>
<proteinExistence type="predicted"/>
<sequence>MDSLIVEVDGFTWNIDDRGDGPAVVMCHGFPGLRYSYRHQFAPLVDAGYRAVAPDMPGYGRTDRPREAEEYTNVAISKRLVRLLDVLGTMSGSSALERMRAFVPDLRGVHLLEGAGHFVQMERRDEVNNLLLRFLSGSGYRREPPNSTFTGDHRPSMTAWPATRFVDSVWHSP</sequence>
<accession>V9XK53</accession>
<dbReference type="eggNOG" id="COG0596">
    <property type="taxonomic scope" value="Bacteria"/>
</dbReference>
<dbReference type="PRINTS" id="PR00412">
    <property type="entry name" value="EPOXHYDRLASE"/>
</dbReference>
<name>V9XK53_9NOCA</name>
<evidence type="ECO:0000313" key="4">
    <source>
        <dbReference type="Proteomes" id="UP000018781"/>
    </source>
</evidence>
<dbReference type="EMBL" id="CP006996">
    <property type="protein sequence ID" value="AHD23831.1"/>
    <property type="molecule type" value="Genomic_DNA"/>
</dbReference>
<evidence type="ECO:0000256" key="1">
    <source>
        <dbReference type="ARBA" id="ARBA00022801"/>
    </source>
</evidence>
<dbReference type="eggNOG" id="COG1647">
    <property type="taxonomic scope" value="Bacteria"/>
</dbReference>
<dbReference type="InterPro" id="IPR029058">
    <property type="entry name" value="AB_hydrolase_fold"/>
</dbReference>
<dbReference type="Proteomes" id="UP000018781">
    <property type="component" value="Chromosome"/>
</dbReference>
<dbReference type="RefSeq" id="WP_024102516.1">
    <property type="nucleotide sequence ID" value="NC_023150.1"/>
</dbReference>
<protein>
    <recommendedName>
        <fullName evidence="2">AB hydrolase-1 domain-containing protein</fullName>
    </recommendedName>
</protein>
<evidence type="ECO:0000313" key="3">
    <source>
        <dbReference type="EMBL" id="AHD23831.1"/>
    </source>
</evidence>
<feature type="domain" description="AB hydrolase-1" evidence="2">
    <location>
        <begin position="22"/>
        <end position="88"/>
    </location>
</feature>
<dbReference type="Pfam" id="PF00561">
    <property type="entry name" value="Abhydrolase_1"/>
    <property type="match status" value="1"/>
</dbReference>
<dbReference type="PATRIC" id="fig|1435356.3.peg.3288"/>
<dbReference type="PANTHER" id="PTHR43329">
    <property type="entry name" value="EPOXIDE HYDROLASE"/>
    <property type="match status" value="1"/>
</dbReference>
<dbReference type="GO" id="GO:0016787">
    <property type="term" value="F:hydrolase activity"/>
    <property type="evidence" value="ECO:0007669"/>
    <property type="project" value="UniProtKB-KW"/>
</dbReference>
<organism evidence="3 4">
    <name type="scientific">Rhodococcus pyridinivorans SB3094</name>
    <dbReference type="NCBI Taxonomy" id="1435356"/>
    <lineage>
        <taxon>Bacteria</taxon>
        <taxon>Bacillati</taxon>
        <taxon>Actinomycetota</taxon>
        <taxon>Actinomycetes</taxon>
        <taxon>Mycobacteriales</taxon>
        <taxon>Nocardiaceae</taxon>
        <taxon>Rhodococcus</taxon>
    </lineage>
</organism>
<dbReference type="SUPFAM" id="SSF53474">
    <property type="entry name" value="alpha/beta-Hydrolases"/>
    <property type="match status" value="1"/>
</dbReference>
<dbReference type="InterPro" id="IPR000639">
    <property type="entry name" value="Epox_hydrolase-like"/>
</dbReference>
<evidence type="ECO:0000259" key="2">
    <source>
        <dbReference type="Pfam" id="PF00561"/>
    </source>
</evidence>